<comment type="caution">
    <text evidence="1">The sequence shown here is derived from an EMBL/GenBank/DDBJ whole genome shotgun (WGS) entry which is preliminary data.</text>
</comment>
<sequence>MHSNCSHNEEPCPDSFKPSWCCEKHDICGKSYPECKPAPIGLLGK</sequence>
<name>A0A820ND66_9BILA</name>
<accession>A0A820ND66</accession>
<reference evidence="1" key="1">
    <citation type="submission" date="2021-02" db="EMBL/GenBank/DDBJ databases">
        <authorList>
            <person name="Nowell W R."/>
        </authorList>
    </citation>
    <scope>NUCLEOTIDE SEQUENCE</scope>
</reference>
<dbReference type="Proteomes" id="UP000663881">
    <property type="component" value="Unassembled WGS sequence"/>
</dbReference>
<feature type="non-terminal residue" evidence="1">
    <location>
        <position position="1"/>
    </location>
</feature>
<evidence type="ECO:0000313" key="2">
    <source>
        <dbReference type="Proteomes" id="UP000663881"/>
    </source>
</evidence>
<dbReference type="AlphaFoldDB" id="A0A820ND66"/>
<evidence type="ECO:0000313" key="1">
    <source>
        <dbReference type="EMBL" id="CAF4389702.1"/>
    </source>
</evidence>
<organism evidence="1 2">
    <name type="scientific">Adineta steineri</name>
    <dbReference type="NCBI Taxonomy" id="433720"/>
    <lineage>
        <taxon>Eukaryota</taxon>
        <taxon>Metazoa</taxon>
        <taxon>Spiralia</taxon>
        <taxon>Gnathifera</taxon>
        <taxon>Rotifera</taxon>
        <taxon>Eurotatoria</taxon>
        <taxon>Bdelloidea</taxon>
        <taxon>Adinetida</taxon>
        <taxon>Adinetidae</taxon>
        <taxon>Adineta</taxon>
    </lineage>
</organism>
<protein>
    <submittedName>
        <fullName evidence="1">Uncharacterized protein</fullName>
    </submittedName>
</protein>
<gene>
    <name evidence="1" type="ORF">OKA104_LOCUS50806</name>
</gene>
<dbReference type="EMBL" id="CAJOAY010026292">
    <property type="protein sequence ID" value="CAF4389702.1"/>
    <property type="molecule type" value="Genomic_DNA"/>
</dbReference>
<proteinExistence type="predicted"/>